<keyword evidence="5" id="KW-1185">Reference proteome</keyword>
<dbReference type="Gene3D" id="2.30.30.1210">
    <property type="entry name" value="Domain of unknown function DUF1541"/>
    <property type="match status" value="1"/>
</dbReference>
<keyword evidence="2" id="KW-0732">Signal</keyword>
<name>A0A917BXP8_9BACL</name>
<feature type="signal peptide" evidence="2">
    <location>
        <begin position="1"/>
        <end position="23"/>
    </location>
</feature>
<dbReference type="PROSITE" id="PS51257">
    <property type="entry name" value="PROKAR_LIPOPROTEIN"/>
    <property type="match status" value="1"/>
</dbReference>
<evidence type="ECO:0000259" key="3">
    <source>
        <dbReference type="Pfam" id="PF07563"/>
    </source>
</evidence>
<comment type="caution">
    <text evidence="4">The sequence shown here is derived from an EMBL/GenBank/DDBJ whole genome shotgun (WGS) entry which is preliminary data.</text>
</comment>
<organism evidence="4 5">
    <name type="scientific">Paenibacillus albidus</name>
    <dbReference type="NCBI Taxonomy" id="2041023"/>
    <lineage>
        <taxon>Bacteria</taxon>
        <taxon>Bacillati</taxon>
        <taxon>Bacillota</taxon>
        <taxon>Bacilli</taxon>
        <taxon>Bacillales</taxon>
        <taxon>Paenibacillaceae</taxon>
        <taxon>Paenibacillus</taxon>
    </lineage>
</organism>
<protein>
    <recommendedName>
        <fullName evidence="3">DUF1541 domain-containing protein</fullName>
    </recommendedName>
</protein>
<evidence type="ECO:0000313" key="5">
    <source>
        <dbReference type="Proteomes" id="UP000637643"/>
    </source>
</evidence>
<proteinExistence type="predicted"/>
<gene>
    <name evidence="4" type="primary">ydhK</name>
    <name evidence="4" type="ORF">GCM10010912_01840</name>
</gene>
<evidence type="ECO:0000313" key="4">
    <source>
        <dbReference type="EMBL" id="GGF60204.1"/>
    </source>
</evidence>
<reference evidence="4" key="1">
    <citation type="journal article" date="2014" name="Int. J. Syst. Evol. Microbiol.">
        <title>Complete genome sequence of Corynebacterium casei LMG S-19264T (=DSM 44701T), isolated from a smear-ripened cheese.</title>
        <authorList>
            <consortium name="US DOE Joint Genome Institute (JGI-PGF)"/>
            <person name="Walter F."/>
            <person name="Albersmeier A."/>
            <person name="Kalinowski J."/>
            <person name="Ruckert C."/>
        </authorList>
    </citation>
    <scope>NUCLEOTIDE SEQUENCE</scope>
    <source>
        <strain evidence="4">CGMCC 1.16134</strain>
    </source>
</reference>
<reference evidence="4" key="2">
    <citation type="submission" date="2020-09" db="EMBL/GenBank/DDBJ databases">
        <authorList>
            <person name="Sun Q."/>
            <person name="Zhou Y."/>
        </authorList>
    </citation>
    <scope>NUCLEOTIDE SEQUENCE</scope>
    <source>
        <strain evidence="4">CGMCC 1.16134</strain>
    </source>
</reference>
<dbReference type="InterPro" id="IPR011438">
    <property type="entry name" value="DUF1541"/>
</dbReference>
<dbReference type="AlphaFoldDB" id="A0A917BXP8"/>
<feature type="chain" id="PRO_5038603264" description="DUF1541 domain-containing protein" evidence="2">
    <location>
        <begin position="24"/>
        <end position="191"/>
    </location>
</feature>
<dbReference type="Pfam" id="PF07563">
    <property type="entry name" value="DUF1541"/>
    <property type="match status" value="2"/>
</dbReference>
<sequence length="191" mass="20040">MKKQWTLLAAAAMLALSGCGGNGNDGGNTQGHTATAVTTEQGDTAHMNHSTSSELPEGMKEAVNPKFNIGSEAIMKTNHMPGMDGAVATIAGAYETTAYSISYTPVTGGERVTDHKWIVQEEIKDAKASPYESGADITVTADHMPGMKGAVATIDSAEPTTVYMVDYTPTTGGDPVHNHKWVTESELAPVK</sequence>
<dbReference type="EMBL" id="BMKR01000001">
    <property type="protein sequence ID" value="GGF60204.1"/>
    <property type="molecule type" value="Genomic_DNA"/>
</dbReference>
<evidence type="ECO:0000256" key="2">
    <source>
        <dbReference type="SAM" id="SignalP"/>
    </source>
</evidence>
<feature type="domain" description="DUF1541" evidence="3">
    <location>
        <begin position="70"/>
        <end position="120"/>
    </location>
</feature>
<evidence type="ECO:0000256" key="1">
    <source>
        <dbReference type="SAM" id="MobiDB-lite"/>
    </source>
</evidence>
<accession>A0A917BXP8</accession>
<dbReference type="RefSeq" id="WP_189021731.1">
    <property type="nucleotide sequence ID" value="NZ_BMKR01000001.1"/>
</dbReference>
<feature type="compositionally biased region" description="Polar residues" evidence="1">
    <location>
        <begin position="39"/>
        <end position="54"/>
    </location>
</feature>
<dbReference type="Proteomes" id="UP000637643">
    <property type="component" value="Unassembled WGS sequence"/>
</dbReference>
<feature type="region of interest" description="Disordered" evidence="1">
    <location>
        <begin position="39"/>
        <end position="59"/>
    </location>
</feature>
<feature type="domain" description="DUF1541" evidence="3">
    <location>
        <begin position="133"/>
        <end position="184"/>
    </location>
</feature>